<dbReference type="RefSeq" id="WP_369611236.1">
    <property type="nucleotide sequence ID" value="NZ_AP031322.1"/>
</dbReference>
<dbReference type="Gene3D" id="3.40.50.1010">
    <property type="entry name" value="5'-nuclease"/>
    <property type="match status" value="1"/>
</dbReference>
<dbReference type="CDD" id="cd09873">
    <property type="entry name" value="PIN_Pae0151-like"/>
    <property type="match status" value="1"/>
</dbReference>
<dbReference type="Pfam" id="PF01850">
    <property type="entry name" value="PIN"/>
    <property type="match status" value="1"/>
</dbReference>
<proteinExistence type="predicted"/>
<accession>A0AAT9GQE1</accession>
<feature type="domain" description="PIN" evidence="2">
    <location>
        <begin position="4"/>
        <end position="108"/>
    </location>
</feature>
<protein>
    <submittedName>
        <fullName evidence="3">Type II toxin-antitoxin system VapC family toxin</fullName>
    </submittedName>
</protein>
<reference evidence="3" key="1">
    <citation type="submission" date="2024-03" db="EMBL/GenBank/DDBJ databases">
        <title>Complete genome sequence of Sulfurisphaera javensis strain KD-1.</title>
        <authorList>
            <person name="Sakai H."/>
            <person name="Nur N."/>
            <person name="Suwanto A."/>
            <person name="Kurosawa N."/>
        </authorList>
    </citation>
    <scope>NUCLEOTIDE SEQUENCE</scope>
    <source>
        <strain evidence="3">KD-1</strain>
    </source>
</reference>
<gene>
    <name evidence="3" type="ORF">SJAV_10040</name>
</gene>
<dbReference type="SUPFAM" id="SSF88723">
    <property type="entry name" value="PIN domain-like"/>
    <property type="match status" value="1"/>
</dbReference>
<dbReference type="PANTHER" id="PTHR35901:SF1">
    <property type="entry name" value="EXONUCLEASE VAPC9"/>
    <property type="match status" value="1"/>
</dbReference>
<dbReference type="KEGG" id="sjv:SJAV_10040"/>
<dbReference type="InterPro" id="IPR029060">
    <property type="entry name" value="PIN-like_dom_sf"/>
</dbReference>
<dbReference type="AlphaFoldDB" id="A0AAT9GQE1"/>
<dbReference type="InterPro" id="IPR051619">
    <property type="entry name" value="TypeII_TA_RNase_PINc/VapC"/>
</dbReference>
<evidence type="ECO:0000313" key="3">
    <source>
        <dbReference type="EMBL" id="BFH73060.1"/>
    </source>
</evidence>
<sequence>MKSENWEKIIEYIPNGTTLDIAYLEVLNVIYSARRKRVIDKEKSKVLFDALNELMKSMKIYDSSNYLKDAFILSNEYNISIYDALYLALALSYNAELITLSDRQAKVASKLGITYRKELMNLLTGH</sequence>
<dbReference type="GeneID" id="92353932"/>
<keyword evidence="1" id="KW-0460">Magnesium</keyword>
<name>A0AAT9GQE1_9CREN</name>
<dbReference type="InterPro" id="IPR002716">
    <property type="entry name" value="PIN_dom"/>
</dbReference>
<evidence type="ECO:0000256" key="1">
    <source>
        <dbReference type="ARBA" id="ARBA00022842"/>
    </source>
</evidence>
<dbReference type="PANTHER" id="PTHR35901">
    <property type="entry name" value="RIBONUCLEASE VAPC3"/>
    <property type="match status" value="1"/>
</dbReference>
<dbReference type="EMBL" id="AP031322">
    <property type="protein sequence ID" value="BFH73060.1"/>
    <property type="molecule type" value="Genomic_DNA"/>
</dbReference>
<evidence type="ECO:0000259" key="2">
    <source>
        <dbReference type="Pfam" id="PF01850"/>
    </source>
</evidence>
<organism evidence="3">
    <name type="scientific">Sulfurisphaera javensis</name>
    <dbReference type="NCBI Taxonomy" id="2049879"/>
    <lineage>
        <taxon>Archaea</taxon>
        <taxon>Thermoproteota</taxon>
        <taxon>Thermoprotei</taxon>
        <taxon>Sulfolobales</taxon>
        <taxon>Sulfolobaceae</taxon>
        <taxon>Sulfurisphaera</taxon>
    </lineage>
</organism>
<dbReference type="InterPro" id="IPR044153">
    <property type="entry name" value="PIN_Pae0151-like"/>
</dbReference>